<dbReference type="FunFam" id="1.25.40.10:FF:000182">
    <property type="entry name" value="Pre-mRNA-splicing factor SYF1"/>
    <property type="match status" value="1"/>
</dbReference>
<feature type="domain" description="Pre-mRNA-splicing factor Syf1-like N-terminal HAT-repeats" evidence="11">
    <location>
        <begin position="7"/>
        <end position="165"/>
    </location>
</feature>
<dbReference type="KEGG" id="sre:PTSG_07671"/>
<sequence length="832" mass="97482">MSYIQQEDVVFEEDILRNPYSVKHWIRYLDHKEKADPKVRFNIYERALQQMPGSYKLWYRYLAERRTYAQRFPPTHHTRDALEETFVRALAYMHKMPRIWLEYLEAMMETGKVTATRRAFDEALRALAITQHHRIWPLYLQFVRSINVPETAVRVYRRYLMVEPEDAEEYVDYLISIKRFDEAATQLAQIVNKNRYKSKRGKSNHLLWVELCQLISKHPEHIHTLRVEPIIRGGLRRYTDMIGSLWCSLANYHIRSGNFEKVRDIYEEGLAAVSTVRDFSAIFEAYAEFEETSLNAMLEDEEQDEVELELRMARYENLMERRPLLLSSVLLRQNPHNVDEWLKRVMLFEASPKEMIRTFTEAVQTIDYQQAVGKPQQLWIEFAKLYESNQQLSQARAVFDRAVQQPFRKVDDLADVWCAFAEMEIRNKNYKQALSHLRRATHVPSRKKAAVDNNSVQMRVHRSLKLWSMYADLEESLGTFETTKAVYNRMIELRVANPQTILNFASFLEEHKYFEEAFSAYEKGLGLFRWPVVYEIWNVYLTKFIQRYGGRKLERTRELFEQCLAHVPDKFAKVLYLKYAQFEEDHGLARHAMAVYERATKAVRKPERYEMWQLYIKRAAHIFGVTHTRALYAKALEDDHLADKDTRSIALQFASLETKLGEIDRARAIYSHASQVADPRSANKYWSAWNDFEVRHGNEDTFREMLRIKRSVAAQFNTAANTSVFRAASDASKTRPKTTAAQDNAMAAAEEEASRKQSAKEGLAVKFVRSTEEKSKNTDEIALDDDDDDDDDEEDADVASGKPRQEIQERPVPEQVFGSLVGAKARFQQASE</sequence>
<evidence type="ECO:0000256" key="5">
    <source>
        <dbReference type="ARBA" id="ARBA00022737"/>
    </source>
</evidence>
<keyword evidence="5" id="KW-0677">Repeat</keyword>
<keyword evidence="3" id="KW-0507">mRNA processing</keyword>
<comment type="similarity">
    <text evidence="2">Belongs to the crooked-neck family.</text>
</comment>
<gene>
    <name evidence="12" type="ORF">PTSG_07671</name>
</gene>
<dbReference type="GO" id="GO:0000349">
    <property type="term" value="P:generation of catalytic spliceosome for first transesterification step"/>
    <property type="evidence" value="ECO:0007669"/>
    <property type="project" value="TreeGrafter"/>
</dbReference>
<evidence type="ECO:0000256" key="6">
    <source>
        <dbReference type="ARBA" id="ARBA00023187"/>
    </source>
</evidence>
<comment type="subcellular location">
    <subcellularLocation>
        <location evidence="1">Nucleus</location>
    </subcellularLocation>
</comment>
<dbReference type="InterPro" id="IPR055430">
    <property type="entry name" value="HAT_Syf1_CNRKL1_C"/>
</dbReference>
<dbReference type="EMBL" id="GL832974">
    <property type="protein sequence ID" value="EGD76556.1"/>
    <property type="molecule type" value="Genomic_DNA"/>
</dbReference>
<evidence type="ECO:0000259" key="9">
    <source>
        <dbReference type="Pfam" id="PF23220"/>
    </source>
</evidence>
<evidence type="ECO:0000256" key="4">
    <source>
        <dbReference type="ARBA" id="ARBA00022728"/>
    </source>
</evidence>
<dbReference type="RefSeq" id="XP_004991470.1">
    <property type="nucleotide sequence ID" value="XM_004991413.1"/>
</dbReference>
<dbReference type="GO" id="GO:0071014">
    <property type="term" value="C:post-mRNA release spliceosomal complex"/>
    <property type="evidence" value="ECO:0007669"/>
    <property type="project" value="TreeGrafter"/>
</dbReference>
<evidence type="ECO:0000259" key="10">
    <source>
        <dbReference type="Pfam" id="PF23231"/>
    </source>
</evidence>
<protein>
    <submittedName>
        <fullName evidence="12">Pre-mRNA-splicing factor SYF1</fullName>
    </submittedName>
</protein>
<dbReference type="STRING" id="946362.F2UHF7"/>
<feature type="compositionally biased region" description="Basic and acidic residues" evidence="8">
    <location>
        <begin position="769"/>
        <end position="779"/>
    </location>
</feature>
<dbReference type="Proteomes" id="UP000007799">
    <property type="component" value="Unassembled WGS sequence"/>
</dbReference>
<dbReference type="GO" id="GO:0000974">
    <property type="term" value="C:Prp19 complex"/>
    <property type="evidence" value="ECO:0007669"/>
    <property type="project" value="TreeGrafter"/>
</dbReference>
<organism evidence="13">
    <name type="scientific">Salpingoeca rosetta (strain ATCC 50818 / BSB-021)</name>
    <dbReference type="NCBI Taxonomy" id="946362"/>
    <lineage>
        <taxon>Eukaryota</taxon>
        <taxon>Choanoflagellata</taxon>
        <taxon>Craspedida</taxon>
        <taxon>Salpingoecidae</taxon>
        <taxon>Salpingoeca</taxon>
    </lineage>
</organism>
<evidence type="ECO:0000256" key="1">
    <source>
        <dbReference type="ARBA" id="ARBA00004123"/>
    </source>
</evidence>
<evidence type="ECO:0000259" key="11">
    <source>
        <dbReference type="Pfam" id="PF23233"/>
    </source>
</evidence>
<dbReference type="Pfam" id="PF23233">
    <property type="entry name" value="HAT_Syf1_CNRKL1_N"/>
    <property type="match status" value="1"/>
</dbReference>
<dbReference type="GO" id="GO:0071007">
    <property type="term" value="C:U2-type catalytic step 2 spliceosome"/>
    <property type="evidence" value="ECO:0007669"/>
    <property type="project" value="TreeGrafter"/>
</dbReference>
<dbReference type="PANTHER" id="PTHR11246">
    <property type="entry name" value="PRE-MRNA SPLICING FACTOR"/>
    <property type="match status" value="1"/>
</dbReference>
<dbReference type="InParanoid" id="F2UHF7"/>
<dbReference type="OrthoDB" id="10067343at2759"/>
<proteinExistence type="inferred from homology"/>
<evidence type="ECO:0000313" key="12">
    <source>
        <dbReference type="EMBL" id="EGD76556.1"/>
    </source>
</evidence>
<evidence type="ECO:0000256" key="2">
    <source>
        <dbReference type="ARBA" id="ARBA00008644"/>
    </source>
</evidence>
<dbReference type="InterPro" id="IPR003107">
    <property type="entry name" value="HAT"/>
</dbReference>
<keyword evidence="7" id="KW-0539">Nucleus</keyword>
<dbReference type="AlphaFoldDB" id="F2UHF7"/>
<feature type="domain" description="Pre-mRNA-splicing factor SYF1 central HAT repeats" evidence="9">
    <location>
        <begin position="168"/>
        <end position="366"/>
    </location>
</feature>
<dbReference type="OMA" id="IWYNYLR"/>
<feature type="compositionally biased region" description="Acidic residues" evidence="8">
    <location>
        <begin position="781"/>
        <end position="797"/>
    </location>
</feature>
<accession>F2UHF7</accession>
<dbReference type="GeneID" id="16072030"/>
<keyword evidence="4" id="KW-0747">Spliceosome</keyword>
<keyword evidence="13" id="KW-1185">Reference proteome</keyword>
<dbReference type="SUPFAM" id="SSF48452">
    <property type="entry name" value="TPR-like"/>
    <property type="match status" value="6"/>
</dbReference>
<dbReference type="FunFam" id="1.25.40.10:FF:000137">
    <property type="entry name" value="Pre-mRNA-splicing factor syf1"/>
    <property type="match status" value="1"/>
</dbReference>
<evidence type="ECO:0000256" key="8">
    <source>
        <dbReference type="SAM" id="MobiDB-lite"/>
    </source>
</evidence>
<dbReference type="FunFam" id="1.25.40.10:FF:000023">
    <property type="entry name" value="Pre-mRNA-splicing factor SYF1"/>
    <property type="match status" value="1"/>
</dbReference>
<evidence type="ECO:0000313" key="13">
    <source>
        <dbReference type="Proteomes" id="UP000007799"/>
    </source>
</evidence>
<evidence type="ECO:0000256" key="3">
    <source>
        <dbReference type="ARBA" id="ARBA00022664"/>
    </source>
</evidence>
<dbReference type="eggNOG" id="KOG2047">
    <property type="taxonomic scope" value="Eukaryota"/>
</dbReference>
<keyword evidence="6" id="KW-0508">mRNA splicing</keyword>
<dbReference type="Pfam" id="PF23231">
    <property type="entry name" value="HAT_Syf1_CNRKL1_C"/>
    <property type="match status" value="1"/>
</dbReference>
<feature type="region of interest" description="Disordered" evidence="8">
    <location>
        <begin position="727"/>
        <end position="819"/>
    </location>
</feature>
<name>F2UHF7_SALR5</name>
<dbReference type="SMART" id="SM00386">
    <property type="entry name" value="HAT"/>
    <property type="match status" value="13"/>
</dbReference>
<feature type="compositionally biased region" description="Basic and acidic residues" evidence="8">
    <location>
        <begin position="803"/>
        <end position="812"/>
    </location>
</feature>
<evidence type="ECO:0000256" key="7">
    <source>
        <dbReference type="ARBA" id="ARBA00023242"/>
    </source>
</evidence>
<dbReference type="FunCoup" id="F2UHF7">
    <property type="interactions" value="1702"/>
</dbReference>
<dbReference type="Pfam" id="PF23220">
    <property type="entry name" value="HAT_Syf1_M"/>
    <property type="match status" value="1"/>
</dbReference>
<dbReference type="InterPro" id="IPR055433">
    <property type="entry name" value="HAT_Syf1-like_N"/>
</dbReference>
<dbReference type="InterPro" id="IPR056350">
    <property type="entry name" value="HAT_Syf1_central"/>
</dbReference>
<dbReference type="PANTHER" id="PTHR11246:SF5">
    <property type="entry name" value="PRE-MRNA-SPLICING FACTOR SYF1"/>
    <property type="match status" value="1"/>
</dbReference>
<dbReference type="InterPro" id="IPR045075">
    <property type="entry name" value="Syf1-like"/>
</dbReference>
<dbReference type="InterPro" id="IPR011990">
    <property type="entry name" value="TPR-like_helical_dom_sf"/>
</dbReference>
<dbReference type="Gene3D" id="1.25.40.10">
    <property type="entry name" value="Tetratricopeptide repeat domain"/>
    <property type="match status" value="4"/>
</dbReference>
<feature type="domain" description="Pre-mRNA-splicing factor Syf1/CRNKL1-like C-terminal HAT-repeats" evidence="10">
    <location>
        <begin position="369"/>
        <end position="752"/>
    </location>
</feature>
<reference evidence="12" key="1">
    <citation type="submission" date="2009-08" db="EMBL/GenBank/DDBJ databases">
        <title>Annotation of Salpingoeca rosetta.</title>
        <authorList>
            <consortium name="The Broad Institute Genome Sequencing Platform"/>
            <person name="Russ C."/>
            <person name="Cuomo C."/>
            <person name="Burger G."/>
            <person name="Gray M.W."/>
            <person name="Holland P.W.H."/>
            <person name="King N."/>
            <person name="Lang F.B.F."/>
            <person name="Roger A.J."/>
            <person name="Ruiz-Trillo I."/>
            <person name="Young S.K."/>
            <person name="Zeng Q."/>
            <person name="Gargeya S."/>
            <person name="Alvarado L."/>
            <person name="Berlin A."/>
            <person name="Chapman S.B."/>
            <person name="Chen Z."/>
            <person name="Freedman E."/>
            <person name="Gellesch M."/>
            <person name="Goldberg J."/>
            <person name="Griggs A."/>
            <person name="Gujja S."/>
            <person name="Heilman E."/>
            <person name="Heiman D."/>
            <person name="Howarth C."/>
            <person name="Mehta T."/>
            <person name="Neiman D."/>
            <person name="Pearson M."/>
            <person name="Roberts A."/>
            <person name="Saif S."/>
            <person name="Shea T."/>
            <person name="Shenoy N."/>
            <person name="Sisk P."/>
            <person name="Stolte C."/>
            <person name="Sykes S."/>
            <person name="White J."/>
            <person name="Yandava C."/>
            <person name="Haas B."/>
            <person name="Nusbaum C."/>
            <person name="Birren B."/>
        </authorList>
    </citation>
    <scope>NUCLEOTIDE SEQUENCE [LARGE SCALE GENOMIC DNA]</scope>
    <source>
        <strain evidence="12">ATCC 50818</strain>
    </source>
</reference>